<dbReference type="Pfam" id="PF11026">
    <property type="entry name" value="DUF2721"/>
    <property type="match status" value="1"/>
</dbReference>
<name>A0ABT1L6T7_9HYPH</name>
<evidence type="ECO:0000256" key="1">
    <source>
        <dbReference type="SAM" id="Phobius"/>
    </source>
</evidence>
<feature type="transmembrane region" description="Helical" evidence="1">
    <location>
        <begin position="73"/>
        <end position="93"/>
    </location>
</feature>
<organism evidence="2 3">
    <name type="scientific">Alsobacter ponti</name>
    <dbReference type="NCBI Taxonomy" id="2962936"/>
    <lineage>
        <taxon>Bacteria</taxon>
        <taxon>Pseudomonadati</taxon>
        <taxon>Pseudomonadota</taxon>
        <taxon>Alphaproteobacteria</taxon>
        <taxon>Hyphomicrobiales</taxon>
        <taxon>Alsobacteraceae</taxon>
        <taxon>Alsobacter</taxon>
    </lineage>
</organism>
<evidence type="ECO:0000313" key="3">
    <source>
        <dbReference type="Proteomes" id="UP001205890"/>
    </source>
</evidence>
<protein>
    <submittedName>
        <fullName evidence="2">DUF2721 domain-containing protein</fullName>
    </submittedName>
</protein>
<keyword evidence="1" id="KW-0812">Transmembrane</keyword>
<dbReference type="InterPro" id="IPR021279">
    <property type="entry name" value="DUF2721"/>
</dbReference>
<dbReference type="Proteomes" id="UP001205890">
    <property type="component" value="Unassembled WGS sequence"/>
</dbReference>
<evidence type="ECO:0000313" key="2">
    <source>
        <dbReference type="EMBL" id="MCP8937141.1"/>
    </source>
</evidence>
<reference evidence="2 3" key="1">
    <citation type="submission" date="2022-07" db="EMBL/GenBank/DDBJ databases">
        <authorList>
            <person name="Li W.-J."/>
            <person name="Deng Q.-Q."/>
        </authorList>
    </citation>
    <scope>NUCLEOTIDE SEQUENCE [LARGE SCALE GENOMIC DNA]</scope>
    <source>
        <strain evidence="2 3">SYSU M60028</strain>
    </source>
</reference>
<sequence length="142" mass="15450">MFVPDVARLASIFSQATAPAFFLGAVAAFVSLMSGRLNVVVARIQKLNRLGEDHPKHEDLKADLARLRRRARLLSNAISAALVAGVCSTLLLAELFVTEFLGFHHAYGGALLFTFATLALGWGLVLFFQETRVGLAEADEYE</sequence>
<feature type="transmembrane region" description="Helical" evidence="1">
    <location>
        <begin position="105"/>
        <end position="128"/>
    </location>
</feature>
<comment type="caution">
    <text evidence="2">The sequence shown here is derived from an EMBL/GenBank/DDBJ whole genome shotgun (WGS) entry which is preliminary data.</text>
</comment>
<keyword evidence="3" id="KW-1185">Reference proteome</keyword>
<dbReference type="RefSeq" id="WP_254737790.1">
    <property type="nucleotide sequence ID" value="NZ_JANCLU010000001.1"/>
</dbReference>
<proteinExistence type="predicted"/>
<accession>A0ABT1L6T7</accession>
<keyword evidence="1" id="KW-0472">Membrane</keyword>
<keyword evidence="1" id="KW-1133">Transmembrane helix</keyword>
<feature type="transmembrane region" description="Helical" evidence="1">
    <location>
        <begin position="20"/>
        <end position="39"/>
    </location>
</feature>
<gene>
    <name evidence="2" type="ORF">NK718_01290</name>
</gene>
<dbReference type="EMBL" id="JANCLU010000001">
    <property type="protein sequence ID" value="MCP8937141.1"/>
    <property type="molecule type" value="Genomic_DNA"/>
</dbReference>